<dbReference type="Pfam" id="PF00198">
    <property type="entry name" value="2-oxoacid_dh"/>
    <property type="match status" value="1"/>
</dbReference>
<dbReference type="InterPro" id="IPR050743">
    <property type="entry name" value="2-oxoacid_DH_E2_comp"/>
</dbReference>
<keyword evidence="5 6" id="KW-0012">Acyltransferase</keyword>
<gene>
    <name evidence="10" type="ORF">OG563_46280</name>
</gene>
<evidence type="ECO:0000259" key="9">
    <source>
        <dbReference type="PROSITE" id="PS51826"/>
    </source>
</evidence>
<reference evidence="10" key="1">
    <citation type="submission" date="2022-10" db="EMBL/GenBank/DDBJ databases">
        <title>The complete genomes of actinobacterial strains from the NBC collection.</title>
        <authorList>
            <person name="Joergensen T.S."/>
            <person name="Alvarez Arevalo M."/>
            <person name="Sterndorff E.B."/>
            <person name="Faurdal D."/>
            <person name="Vuksanovic O."/>
            <person name="Mourched A.-S."/>
            <person name="Charusanti P."/>
            <person name="Shaw S."/>
            <person name="Blin K."/>
            <person name="Weber T."/>
        </authorList>
    </citation>
    <scope>NUCLEOTIDE SEQUENCE</scope>
    <source>
        <strain evidence="10">NBC_01482</strain>
    </source>
</reference>
<dbReference type="RefSeq" id="WP_329410070.1">
    <property type="nucleotide sequence ID" value="NZ_CP109441.1"/>
</dbReference>
<dbReference type="Pfam" id="PF00364">
    <property type="entry name" value="Biotin_lipoyl"/>
    <property type="match status" value="1"/>
</dbReference>
<dbReference type="PROSITE" id="PS51826">
    <property type="entry name" value="PSBD"/>
    <property type="match status" value="1"/>
</dbReference>
<sequence>MTTTVVALADVGEGITDAVVLEWKVAPGDPVHTNQTLLEIETVKAIVEVPAPCDGIIASLDAEEGDTVPVGAALATIATDSAPPESPATAPLAKPSVRKYAREHDIDLAEVVGTGPQGQITEQDVADYRAHRDADPTPAAGVREIAGPTPVEGQGVADPPIVGDGAIDSSAVAVSAVRRATAEAVTTSFFSAPHATVFLESDATATVEFVDRLRLDVRFHSPDITALAVVAAAVTRTAVEIPEINSAWDGVSPVITRHHTVNLGIAVATERGLLVPNIKNAQHLSVIELAAALTDTVARARAGRIAPAEFADGTITISNVGSLGIDTATPIVNRGESAIICVGAIRKRPWVIDDAVVPRSTAPLSLSFDHRLIDGDTAAHALRRITEMLREPLWHLPVGVKPSALRG</sequence>
<dbReference type="InterPro" id="IPR036625">
    <property type="entry name" value="E3-bd_dom_sf"/>
</dbReference>
<name>A0ABZ1YSX8_9NOCA</name>
<keyword evidence="11" id="KW-1185">Reference proteome</keyword>
<dbReference type="Gene3D" id="3.30.559.10">
    <property type="entry name" value="Chloramphenicol acetyltransferase-like domain"/>
    <property type="match status" value="1"/>
</dbReference>
<dbReference type="EMBL" id="CP109441">
    <property type="protein sequence ID" value="WUV46377.1"/>
    <property type="molecule type" value="Genomic_DNA"/>
</dbReference>
<protein>
    <recommendedName>
        <fullName evidence="6">Dihydrolipoamide acetyltransferase component of pyruvate dehydrogenase complex</fullName>
        <ecNumber evidence="6">2.3.1.-</ecNumber>
    </recommendedName>
</protein>
<dbReference type="EC" id="2.3.1.-" evidence="6"/>
<evidence type="ECO:0000259" key="8">
    <source>
        <dbReference type="PROSITE" id="PS50968"/>
    </source>
</evidence>
<evidence type="ECO:0000256" key="4">
    <source>
        <dbReference type="ARBA" id="ARBA00022823"/>
    </source>
</evidence>
<dbReference type="InterPro" id="IPR001078">
    <property type="entry name" value="2-oxoacid_DH_actylTfrase"/>
</dbReference>
<evidence type="ECO:0000313" key="10">
    <source>
        <dbReference type="EMBL" id="WUV46377.1"/>
    </source>
</evidence>
<dbReference type="PROSITE" id="PS00189">
    <property type="entry name" value="LIPOYL"/>
    <property type="match status" value="1"/>
</dbReference>
<keyword evidence="4 6" id="KW-0450">Lipoyl</keyword>
<dbReference type="InterPro" id="IPR003016">
    <property type="entry name" value="2-oxoA_DH_lipoyl-BS"/>
</dbReference>
<dbReference type="CDD" id="cd06849">
    <property type="entry name" value="lipoyl_domain"/>
    <property type="match status" value="1"/>
</dbReference>
<evidence type="ECO:0000256" key="6">
    <source>
        <dbReference type="RuleBase" id="RU003423"/>
    </source>
</evidence>
<evidence type="ECO:0000313" key="11">
    <source>
        <dbReference type="Proteomes" id="UP001432062"/>
    </source>
</evidence>
<comment type="cofactor">
    <cofactor evidence="1 6">
        <name>(R)-lipoate</name>
        <dbReference type="ChEBI" id="CHEBI:83088"/>
    </cofactor>
</comment>
<feature type="domain" description="Peripheral subunit-binding (PSBD)" evidence="9">
    <location>
        <begin position="92"/>
        <end position="129"/>
    </location>
</feature>
<evidence type="ECO:0000256" key="3">
    <source>
        <dbReference type="ARBA" id="ARBA00022679"/>
    </source>
</evidence>
<dbReference type="InterPro" id="IPR011053">
    <property type="entry name" value="Single_hybrid_motif"/>
</dbReference>
<dbReference type="SUPFAM" id="SSF52777">
    <property type="entry name" value="CoA-dependent acyltransferases"/>
    <property type="match status" value="1"/>
</dbReference>
<evidence type="ECO:0000256" key="1">
    <source>
        <dbReference type="ARBA" id="ARBA00001938"/>
    </source>
</evidence>
<feature type="region of interest" description="Disordered" evidence="7">
    <location>
        <begin position="133"/>
        <end position="153"/>
    </location>
</feature>
<dbReference type="InterPro" id="IPR004167">
    <property type="entry name" value="PSBD"/>
</dbReference>
<accession>A0ABZ1YSX8</accession>
<dbReference type="SUPFAM" id="SSF47005">
    <property type="entry name" value="Peripheral subunit-binding domain of 2-oxo acid dehydrogenase complex"/>
    <property type="match status" value="1"/>
</dbReference>
<evidence type="ECO:0000256" key="7">
    <source>
        <dbReference type="SAM" id="MobiDB-lite"/>
    </source>
</evidence>
<dbReference type="PROSITE" id="PS50968">
    <property type="entry name" value="BIOTINYL_LIPOYL"/>
    <property type="match status" value="1"/>
</dbReference>
<dbReference type="InterPro" id="IPR023213">
    <property type="entry name" value="CAT-like_dom_sf"/>
</dbReference>
<evidence type="ECO:0000256" key="2">
    <source>
        <dbReference type="ARBA" id="ARBA00007317"/>
    </source>
</evidence>
<organism evidence="10 11">
    <name type="scientific">Nocardia vinacea</name>
    <dbReference type="NCBI Taxonomy" id="96468"/>
    <lineage>
        <taxon>Bacteria</taxon>
        <taxon>Bacillati</taxon>
        <taxon>Actinomycetota</taxon>
        <taxon>Actinomycetes</taxon>
        <taxon>Mycobacteriales</taxon>
        <taxon>Nocardiaceae</taxon>
        <taxon>Nocardia</taxon>
    </lineage>
</organism>
<dbReference type="PANTHER" id="PTHR43178:SF5">
    <property type="entry name" value="LIPOAMIDE ACYLTRANSFERASE COMPONENT OF BRANCHED-CHAIN ALPHA-KETO ACID DEHYDROGENASE COMPLEX, MITOCHONDRIAL"/>
    <property type="match status" value="1"/>
</dbReference>
<evidence type="ECO:0000256" key="5">
    <source>
        <dbReference type="ARBA" id="ARBA00023315"/>
    </source>
</evidence>
<dbReference type="PANTHER" id="PTHR43178">
    <property type="entry name" value="DIHYDROLIPOAMIDE ACETYLTRANSFERASE COMPONENT OF PYRUVATE DEHYDROGENASE COMPLEX"/>
    <property type="match status" value="1"/>
</dbReference>
<dbReference type="SUPFAM" id="SSF51230">
    <property type="entry name" value="Single hybrid motif"/>
    <property type="match status" value="1"/>
</dbReference>
<feature type="domain" description="Lipoyl-binding" evidence="8">
    <location>
        <begin position="2"/>
        <end position="78"/>
    </location>
</feature>
<keyword evidence="3 6" id="KW-0808">Transferase</keyword>
<dbReference type="Proteomes" id="UP001432062">
    <property type="component" value="Chromosome"/>
</dbReference>
<proteinExistence type="inferred from homology"/>
<dbReference type="Gene3D" id="4.10.320.10">
    <property type="entry name" value="E3-binding domain"/>
    <property type="match status" value="1"/>
</dbReference>
<comment type="similarity">
    <text evidence="2 6">Belongs to the 2-oxoacid dehydrogenase family.</text>
</comment>
<dbReference type="InterPro" id="IPR000089">
    <property type="entry name" value="Biotin_lipoyl"/>
</dbReference>
<dbReference type="Pfam" id="PF02817">
    <property type="entry name" value="E3_binding"/>
    <property type="match status" value="1"/>
</dbReference>
<dbReference type="Gene3D" id="2.40.50.100">
    <property type="match status" value="1"/>
</dbReference>